<reference evidence="5 6" key="1">
    <citation type="journal article" date="2017" name="MBio">
        <title>Type VI secretion-mediated competition in the bee gut microbiome.</title>
        <authorList>
            <person name="Steele M.I."/>
            <person name="Kwong W.K."/>
            <person name="Powell J.E."/>
            <person name="Whiteley M."/>
            <person name="Moran N.A."/>
        </authorList>
    </citation>
    <scope>NUCLEOTIDE SEQUENCE [LARGE SCALE GENOMIC DNA]</scope>
    <source>
        <strain evidence="5 6">PEB0171</strain>
    </source>
</reference>
<dbReference type="GO" id="GO:0003677">
    <property type="term" value="F:DNA binding"/>
    <property type="evidence" value="ECO:0007669"/>
    <property type="project" value="UniProtKB-KW"/>
</dbReference>
<dbReference type="EMBL" id="MEIV01000051">
    <property type="protein sequence ID" value="PIT62389.1"/>
    <property type="molecule type" value="Genomic_DNA"/>
</dbReference>
<dbReference type="PROSITE" id="PS50943">
    <property type="entry name" value="HTH_CROC1"/>
    <property type="match status" value="1"/>
</dbReference>
<dbReference type="InterPro" id="IPR036286">
    <property type="entry name" value="LexA/Signal_pep-like_sf"/>
</dbReference>
<keyword evidence="3" id="KW-0804">Transcription</keyword>
<dbReference type="InterPro" id="IPR039418">
    <property type="entry name" value="LexA-like"/>
</dbReference>
<feature type="domain" description="HTH cro/C1-type" evidence="4">
    <location>
        <begin position="21"/>
        <end position="65"/>
    </location>
</feature>
<dbReference type="Gene3D" id="1.10.260.40">
    <property type="entry name" value="lambda repressor-like DNA-binding domains"/>
    <property type="match status" value="1"/>
</dbReference>
<dbReference type="CDD" id="cd06529">
    <property type="entry name" value="S24_LexA-like"/>
    <property type="match status" value="1"/>
</dbReference>
<dbReference type="Proteomes" id="UP000231094">
    <property type="component" value="Unassembled WGS sequence"/>
</dbReference>
<evidence type="ECO:0000256" key="2">
    <source>
        <dbReference type="ARBA" id="ARBA00023125"/>
    </source>
</evidence>
<evidence type="ECO:0000259" key="4">
    <source>
        <dbReference type="PROSITE" id="PS50943"/>
    </source>
</evidence>
<dbReference type="InterPro" id="IPR010982">
    <property type="entry name" value="Lambda_DNA-bd_dom_sf"/>
</dbReference>
<dbReference type="CDD" id="cd00093">
    <property type="entry name" value="HTH_XRE"/>
    <property type="match status" value="1"/>
</dbReference>
<evidence type="ECO:0000313" key="6">
    <source>
        <dbReference type="Proteomes" id="UP000231094"/>
    </source>
</evidence>
<keyword evidence="2" id="KW-0238">DNA-binding</keyword>
<dbReference type="PANTHER" id="PTHR40661">
    <property type="match status" value="1"/>
</dbReference>
<dbReference type="PANTHER" id="PTHR40661:SF3">
    <property type="entry name" value="FELS-1 PROPHAGE TRANSCRIPTIONAL REGULATOR"/>
    <property type="match status" value="1"/>
</dbReference>
<comment type="caution">
    <text evidence="5">The sequence shown here is derived from an EMBL/GenBank/DDBJ whole genome shotgun (WGS) entry which is preliminary data.</text>
</comment>
<evidence type="ECO:0000313" key="5">
    <source>
        <dbReference type="EMBL" id="PIT62389.1"/>
    </source>
</evidence>
<dbReference type="SUPFAM" id="SSF51306">
    <property type="entry name" value="LexA/Signal peptidase"/>
    <property type="match status" value="1"/>
</dbReference>
<accession>A0A2N9Y422</accession>
<gene>
    <name evidence="5" type="ORF">BHC47_04665</name>
</gene>
<dbReference type="Pfam" id="PF07022">
    <property type="entry name" value="Phage_CI_repr"/>
    <property type="match status" value="1"/>
</dbReference>
<dbReference type="AlphaFoldDB" id="A0A2N9Y422"/>
<proteinExistence type="predicted"/>
<evidence type="ECO:0000256" key="3">
    <source>
        <dbReference type="ARBA" id="ARBA00023163"/>
    </source>
</evidence>
<organism evidence="5 6">
    <name type="scientific">Snodgrassella alvi</name>
    <dbReference type="NCBI Taxonomy" id="1196083"/>
    <lineage>
        <taxon>Bacteria</taxon>
        <taxon>Pseudomonadati</taxon>
        <taxon>Pseudomonadota</taxon>
        <taxon>Betaproteobacteria</taxon>
        <taxon>Neisseriales</taxon>
        <taxon>Neisseriaceae</taxon>
        <taxon>Snodgrassella</taxon>
    </lineage>
</organism>
<dbReference type="InterPro" id="IPR015927">
    <property type="entry name" value="Peptidase_S24_S26A/B/C"/>
</dbReference>
<protein>
    <recommendedName>
        <fullName evidence="4">HTH cro/C1-type domain-containing protein</fullName>
    </recommendedName>
</protein>
<name>A0A2N9Y422_9NEIS</name>
<sequence>MENFNVGFASRMLEVVTILKSVSELARKVEVAYPTASKWVKEGAEPSTTNLIKIADVAQVNLLWLATGKGPKFNYDSTNNYKDFYTKLSDPLSMNTGTDLGESSSDYADRPNEICAGDYTFIPVCPLQNTNNTNTPDNKALCTIAFNRNWLENYLNVDPQKLSTFIVKDDSMAGVFNDGDHVLINHGKKEGGDGLYVLRIGKNILVKRTQLKPNNQLLVTSANKEYEAFIVDLAHVDENFEIIGKVEWFGRKI</sequence>
<evidence type="ECO:0000256" key="1">
    <source>
        <dbReference type="ARBA" id="ARBA00023015"/>
    </source>
</evidence>
<keyword evidence="1" id="KW-0805">Transcription regulation</keyword>
<dbReference type="Pfam" id="PF00717">
    <property type="entry name" value="Peptidase_S24"/>
    <property type="match status" value="1"/>
</dbReference>
<dbReference type="InterPro" id="IPR001387">
    <property type="entry name" value="Cro/C1-type_HTH"/>
</dbReference>
<dbReference type="Gene3D" id="2.10.109.10">
    <property type="entry name" value="Umud Fragment, subunit A"/>
    <property type="match status" value="1"/>
</dbReference>
<dbReference type="GO" id="GO:0045892">
    <property type="term" value="P:negative regulation of DNA-templated transcription"/>
    <property type="evidence" value="ECO:0007669"/>
    <property type="project" value="InterPro"/>
</dbReference>
<dbReference type="SUPFAM" id="SSF47413">
    <property type="entry name" value="lambda repressor-like DNA-binding domains"/>
    <property type="match status" value="1"/>
</dbReference>
<dbReference type="InterPro" id="IPR010744">
    <property type="entry name" value="Phage_CI_N"/>
</dbReference>
<dbReference type="RefSeq" id="WP_100116208.1">
    <property type="nucleotide sequence ID" value="NZ_MEIV01000051.1"/>
</dbReference>